<reference evidence="1 2" key="1">
    <citation type="submission" date="2018-03" db="EMBL/GenBank/DDBJ databases">
        <title>Genomic Encyclopedia of Archaeal and Bacterial Type Strains, Phase II (KMG-II): from individual species to whole genera.</title>
        <authorList>
            <person name="Goeker M."/>
        </authorList>
    </citation>
    <scope>NUCLEOTIDE SEQUENCE [LARGE SCALE GENOMIC DNA]</scope>
    <source>
        <strain evidence="1 2">DSM 44720</strain>
    </source>
</reference>
<dbReference type="OrthoDB" id="3693848at2"/>
<comment type="caution">
    <text evidence="1">The sequence shown here is derived from an EMBL/GenBank/DDBJ whole genome shotgun (WGS) entry which is preliminary data.</text>
</comment>
<dbReference type="RefSeq" id="WP_106189172.1">
    <property type="nucleotide sequence ID" value="NZ_PVTF01000006.1"/>
</dbReference>
<name>A0A2T0T4U0_9PSEU</name>
<proteinExistence type="predicted"/>
<dbReference type="EMBL" id="PVTF01000006">
    <property type="protein sequence ID" value="PRY40653.1"/>
    <property type="molecule type" value="Genomic_DNA"/>
</dbReference>
<organism evidence="1 2">
    <name type="scientific">Umezawaea tangerina</name>
    <dbReference type="NCBI Taxonomy" id="84725"/>
    <lineage>
        <taxon>Bacteria</taxon>
        <taxon>Bacillati</taxon>
        <taxon>Actinomycetota</taxon>
        <taxon>Actinomycetes</taxon>
        <taxon>Pseudonocardiales</taxon>
        <taxon>Pseudonocardiaceae</taxon>
        <taxon>Umezawaea</taxon>
    </lineage>
</organism>
<dbReference type="AlphaFoldDB" id="A0A2T0T4U0"/>
<protein>
    <recommendedName>
        <fullName evidence="3">Alpha/beta hydrolase family protein</fullName>
    </recommendedName>
</protein>
<gene>
    <name evidence="1" type="ORF">CLV43_106394</name>
</gene>
<sequence>MSDVDETRSAGPSALWAGPRDAPAVVVLDPAGVGRHGDLPATWQPLVEHLQVLWCRLPAADGPWREVSDLLAEFEGRGVPVHLLTGGPAAASALYLADRYRGLVRSVLLVDPEEGPDRTTGQQADVRVVVRESLPLGHPDVVVAVVRALLELDADDAHAPRKPSPPSLLGDAATALRESVTSILDRVRRA</sequence>
<evidence type="ECO:0000313" key="2">
    <source>
        <dbReference type="Proteomes" id="UP000239494"/>
    </source>
</evidence>
<keyword evidence="2" id="KW-1185">Reference proteome</keyword>
<evidence type="ECO:0000313" key="1">
    <source>
        <dbReference type="EMBL" id="PRY40653.1"/>
    </source>
</evidence>
<evidence type="ECO:0008006" key="3">
    <source>
        <dbReference type="Google" id="ProtNLM"/>
    </source>
</evidence>
<dbReference type="Proteomes" id="UP000239494">
    <property type="component" value="Unassembled WGS sequence"/>
</dbReference>
<accession>A0A2T0T4U0</accession>